<reference evidence="3 4" key="1">
    <citation type="submission" date="2021-04" db="EMBL/GenBank/DDBJ databases">
        <title>Determining the burden of carbapenem-resistant Enterobacterales from a tertiary public heath setting in Bangladesh: a clinical, epidemiological, and molecular study.</title>
        <authorList>
            <person name="Farzana R."/>
            <person name="Walsh T.R."/>
        </authorList>
    </citation>
    <scope>NUCLEOTIDE SEQUENCE [LARGE SCALE GENOMIC DNA]</scope>
    <source>
        <strain evidence="3">Dmpro_s316</strain>
        <strain evidence="4">dmpro_s316</strain>
    </source>
</reference>
<sequence length="134" mass="15536">MLLKINSRPLSESDKVAIKKEMAVIIGRVLFKLRKSYGISGKKLAKEVGMSQQQISRYENGINYITVDMILGILYFLEVPIFEFFNIVTKEIKNSNYELFLIYEKVLTNNYISSNLLHKDAFFDVISDSSVKYY</sequence>
<dbReference type="Pfam" id="PF01381">
    <property type="entry name" value="HTH_3"/>
    <property type="match status" value="1"/>
</dbReference>
<dbReference type="SMART" id="SM00530">
    <property type="entry name" value="HTH_XRE"/>
    <property type="match status" value="1"/>
</dbReference>
<dbReference type="SUPFAM" id="SSF47413">
    <property type="entry name" value="lambda repressor-like DNA-binding domains"/>
    <property type="match status" value="1"/>
</dbReference>
<dbReference type="EMBL" id="JAGSRH010000005">
    <property type="protein sequence ID" value="MER5076113.1"/>
    <property type="molecule type" value="Genomic_DNA"/>
</dbReference>
<dbReference type="InterPro" id="IPR001387">
    <property type="entry name" value="Cro/C1-type_HTH"/>
</dbReference>
<organism evidence="2">
    <name type="scientific">Providencia stuartii</name>
    <dbReference type="NCBI Taxonomy" id="588"/>
    <lineage>
        <taxon>Bacteria</taxon>
        <taxon>Pseudomonadati</taxon>
        <taxon>Pseudomonadota</taxon>
        <taxon>Gammaproteobacteria</taxon>
        <taxon>Enterobacterales</taxon>
        <taxon>Morganellaceae</taxon>
        <taxon>Providencia</taxon>
    </lineage>
</organism>
<dbReference type="InterPro" id="IPR010982">
    <property type="entry name" value="Lambda_DNA-bd_dom_sf"/>
</dbReference>
<dbReference type="AlphaFoldDB" id="A0AAI9MVE1"/>
<dbReference type="GO" id="GO:0003677">
    <property type="term" value="F:DNA binding"/>
    <property type="evidence" value="ECO:0007669"/>
    <property type="project" value="InterPro"/>
</dbReference>
<dbReference type="CDD" id="cd00093">
    <property type="entry name" value="HTH_XRE"/>
    <property type="match status" value="1"/>
</dbReference>
<dbReference type="EMBL" id="AAZDVE040000002">
    <property type="protein sequence ID" value="EMP9431326.1"/>
    <property type="molecule type" value="Genomic_DNA"/>
</dbReference>
<evidence type="ECO:0000313" key="3">
    <source>
        <dbReference type="EMBL" id="MER5076113.1"/>
    </source>
</evidence>
<dbReference type="Gene3D" id="1.10.260.40">
    <property type="entry name" value="lambda repressor-like DNA-binding domains"/>
    <property type="match status" value="1"/>
</dbReference>
<evidence type="ECO:0000313" key="4">
    <source>
        <dbReference type="Proteomes" id="UP001495779"/>
    </source>
</evidence>
<evidence type="ECO:0000259" key="1">
    <source>
        <dbReference type="PROSITE" id="PS50943"/>
    </source>
</evidence>
<protein>
    <submittedName>
        <fullName evidence="2">Helix-turn-helix transcriptional regulator</fullName>
    </submittedName>
</protein>
<feature type="domain" description="HTH cro/C1-type" evidence="1">
    <location>
        <begin position="32"/>
        <end position="84"/>
    </location>
</feature>
<name>A0AAI9MVE1_PROST</name>
<gene>
    <name evidence="2" type="ORF">JRA39_000318</name>
    <name evidence="3" type="ORF">KDV35_04405</name>
</gene>
<reference evidence="2" key="2">
    <citation type="submission" date="2024-02" db="EMBL/GenBank/DDBJ databases">
        <authorList>
            <consortium name="Clinical and Environmental Microbiology Branch: Whole genome sequencing antimicrobial resistance pathogens in the healthcare setting"/>
        </authorList>
    </citation>
    <scope>NUCLEOTIDE SEQUENCE</scope>
    <source>
        <strain evidence="2">2020GO-00142</strain>
    </source>
</reference>
<evidence type="ECO:0000313" key="2">
    <source>
        <dbReference type="EMBL" id="EMP9431326.1"/>
    </source>
</evidence>
<dbReference type="Proteomes" id="UP001495779">
    <property type="component" value="Unassembled WGS sequence"/>
</dbReference>
<accession>A0AAI9MVE1</accession>
<proteinExistence type="predicted"/>
<dbReference type="RefSeq" id="WP_154635616.1">
    <property type="nucleotide sequence ID" value="NZ_CP095443.1"/>
</dbReference>
<comment type="caution">
    <text evidence="2">The sequence shown here is derived from an EMBL/GenBank/DDBJ whole genome shotgun (WGS) entry which is preliminary data.</text>
</comment>
<dbReference type="PROSITE" id="PS50943">
    <property type="entry name" value="HTH_CROC1"/>
    <property type="match status" value="1"/>
</dbReference>